<evidence type="ECO:0000256" key="4">
    <source>
        <dbReference type="ARBA" id="ARBA00022679"/>
    </source>
</evidence>
<dbReference type="GO" id="GO:0032259">
    <property type="term" value="P:methylation"/>
    <property type="evidence" value="ECO:0007669"/>
    <property type="project" value="UniProtKB-KW"/>
</dbReference>
<dbReference type="PRINTS" id="PR00507">
    <property type="entry name" value="N12N6MTFRASE"/>
</dbReference>
<dbReference type="GO" id="GO:0006304">
    <property type="term" value="P:DNA modification"/>
    <property type="evidence" value="ECO:0007669"/>
    <property type="project" value="InterPro"/>
</dbReference>
<keyword evidence="10" id="KW-1185">Reference proteome</keyword>
<evidence type="ECO:0000256" key="3">
    <source>
        <dbReference type="ARBA" id="ARBA00022603"/>
    </source>
</evidence>
<comment type="similarity">
    <text evidence="1">Belongs to the N(4)/N(6)-methyltransferase family.</text>
</comment>
<keyword evidence="3 9" id="KW-0489">Methyltransferase</keyword>
<dbReference type="AlphaFoldDB" id="A0A399EW00"/>
<reference evidence="9 10" key="1">
    <citation type="submission" date="2018-08" db="EMBL/GenBank/DDBJ databases">
        <title>Meiothermus terrae DSM 26712 genome sequencing project.</title>
        <authorList>
            <person name="Da Costa M.S."/>
            <person name="Albuquerque L."/>
            <person name="Raposo P."/>
            <person name="Froufe H.J.C."/>
            <person name="Barroso C.S."/>
            <person name="Egas C."/>
        </authorList>
    </citation>
    <scope>NUCLEOTIDE SEQUENCE [LARGE SCALE GENOMIC DNA]</scope>
    <source>
        <strain evidence="9 10">DSM 26712</strain>
    </source>
</reference>
<evidence type="ECO:0000259" key="7">
    <source>
        <dbReference type="Pfam" id="PF07669"/>
    </source>
</evidence>
<dbReference type="InterPro" id="IPR050953">
    <property type="entry name" value="N4_N6_ade-DNA_methylase"/>
</dbReference>
<comment type="catalytic activity">
    <reaction evidence="6">
        <text>a 2'-deoxyadenosine in DNA + S-adenosyl-L-methionine = an N(6)-methyl-2'-deoxyadenosine in DNA + S-adenosyl-L-homocysteine + H(+)</text>
        <dbReference type="Rhea" id="RHEA:15197"/>
        <dbReference type="Rhea" id="RHEA-COMP:12418"/>
        <dbReference type="Rhea" id="RHEA-COMP:12419"/>
        <dbReference type="ChEBI" id="CHEBI:15378"/>
        <dbReference type="ChEBI" id="CHEBI:57856"/>
        <dbReference type="ChEBI" id="CHEBI:59789"/>
        <dbReference type="ChEBI" id="CHEBI:90615"/>
        <dbReference type="ChEBI" id="CHEBI:90616"/>
        <dbReference type="EC" id="2.1.1.72"/>
    </reaction>
</comment>
<dbReference type="Pfam" id="PF07669">
    <property type="entry name" value="Eco57I"/>
    <property type="match status" value="1"/>
</dbReference>
<dbReference type="EC" id="2.1.1.72" evidence="2"/>
<dbReference type="PANTHER" id="PTHR33841:SF5">
    <property type="entry name" value="DNA METHYLASE (MODIFICATION METHYLASE) (METHYLTRANSFERASE)-RELATED"/>
    <property type="match status" value="1"/>
</dbReference>
<evidence type="ECO:0000256" key="6">
    <source>
        <dbReference type="ARBA" id="ARBA00047942"/>
    </source>
</evidence>
<dbReference type="Proteomes" id="UP000265715">
    <property type="component" value="Unassembled WGS sequence"/>
</dbReference>
<name>A0A399EW00_9DEIN</name>
<dbReference type="GO" id="GO:0003676">
    <property type="term" value="F:nucleic acid binding"/>
    <property type="evidence" value="ECO:0007669"/>
    <property type="project" value="InterPro"/>
</dbReference>
<dbReference type="InterPro" id="IPR011639">
    <property type="entry name" value="MethylTrfase_TaqI-like_dom"/>
</dbReference>
<keyword evidence="5" id="KW-0949">S-adenosyl-L-methionine</keyword>
<protein>
    <recommendedName>
        <fullName evidence="2">site-specific DNA-methyltransferase (adenine-specific)</fullName>
        <ecNumber evidence="2">2.1.1.72</ecNumber>
    </recommendedName>
</protein>
<dbReference type="InterPro" id="IPR054520">
    <property type="entry name" value="M_Eco57I_C"/>
</dbReference>
<dbReference type="Gene3D" id="3.40.50.150">
    <property type="entry name" value="Vaccinia Virus protein VP39"/>
    <property type="match status" value="1"/>
</dbReference>
<dbReference type="SUPFAM" id="SSF53335">
    <property type="entry name" value="S-adenosyl-L-methionine-dependent methyltransferases"/>
    <property type="match status" value="1"/>
</dbReference>
<dbReference type="InterPro" id="IPR029063">
    <property type="entry name" value="SAM-dependent_MTases_sf"/>
</dbReference>
<dbReference type="EMBL" id="QXDL01000033">
    <property type="protein sequence ID" value="RIH87616.1"/>
    <property type="molecule type" value="Genomic_DNA"/>
</dbReference>
<evidence type="ECO:0000259" key="8">
    <source>
        <dbReference type="Pfam" id="PF22837"/>
    </source>
</evidence>
<dbReference type="GO" id="GO:0009007">
    <property type="term" value="F:site-specific DNA-methyltransferase (adenine-specific) activity"/>
    <property type="evidence" value="ECO:0007669"/>
    <property type="project" value="UniProtKB-EC"/>
</dbReference>
<dbReference type="Pfam" id="PF22837">
    <property type="entry name" value="M_Eco57I_C"/>
    <property type="match status" value="1"/>
</dbReference>
<evidence type="ECO:0000313" key="9">
    <source>
        <dbReference type="EMBL" id="RIH87616.1"/>
    </source>
</evidence>
<proteinExistence type="inferred from homology"/>
<gene>
    <name evidence="9" type="ORF">Mterra_01142</name>
</gene>
<evidence type="ECO:0000313" key="10">
    <source>
        <dbReference type="Proteomes" id="UP000265715"/>
    </source>
</evidence>
<evidence type="ECO:0000256" key="5">
    <source>
        <dbReference type="ARBA" id="ARBA00022691"/>
    </source>
</evidence>
<feature type="domain" description="Type II methyltransferase M.Eco57I C-terminal" evidence="8">
    <location>
        <begin position="284"/>
        <end position="504"/>
    </location>
</feature>
<sequence length="526" mass="59238">MTMAKTIDSVEKQRLALQSEIDAQKTQAERNRLGQFATPPALALDILKYAATLLPKGEKVRFLDPAIGTGSFYSALRKVFPKKRIGKALGFEIDPLYEKPASALWSDSDLTIKLTDFTREEPSPSFNLVICNPPYVRHHHLQNGDKARLQFLTQQASGMKLSGLAGLYCYFLGLSHGWMAQGCIAGWLIPSEFMDVNYGKAVKQYLLDRVTLLHIHRFDPNNVQFADALVSSAVVWFKNAPPPPNHEVKFTFGGTLSEPRVTRYVPARVLAYEPKWTRFPASDVRVRNVILRLSDLFQVKRGLATGDNSYFILAEDEIVARGLPMEVFTPILPSPRYLQQDEVKARKDGTPDIERRLFLLNTKLTEDEIRRRFPALAAYLDEGKAKGIHERYLCKHRSPWYSQEDRPPAPIVCTYLGRSDARTAKPFRFILNGSRATVANVYLALYPTRVLASELDRDSSLLRRIWSALNELPPNMLLGEGRVYGGGLHKLEPRELSNVPATFIQDLLPHTSISKNGTQIGLFAEG</sequence>
<comment type="caution">
    <text evidence="9">The sequence shown here is derived from an EMBL/GenBank/DDBJ whole genome shotgun (WGS) entry which is preliminary data.</text>
</comment>
<evidence type="ECO:0000256" key="1">
    <source>
        <dbReference type="ARBA" id="ARBA00006594"/>
    </source>
</evidence>
<organism evidence="9 10">
    <name type="scientific">Calidithermus terrae</name>
    <dbReference type="NCBI Taxonomy" id="1408545"/>
    <lineage>
        <taxon>Bacteria</taxon>
        <taxon>Thermotogati</taxon>
        <taxon>Deinococcota</taxon>
        <taxon>Deinococci</taxon>
        <taxon>Thermales</taxon>
        <taxon>Thermaceae</taxon>
        <taxon>Calidithermus</taxon>
    </lineage>
</organism>
<evidence type="ECO:0000256" key="2">
    <source>
        <dbReference type="ARBA" id="ARBA00011900"/>
    </source>
</evidence>
<keyword evidence="4 9" id="KW-0808">Transferase</keyword>
<dbReference type="PROSITE" id="PS00092">
    <property type="entry name" value="N6_MTASE"/>
    <property type="match status" value="1"/>
</dbReference>
<feature type="domain" description="Type II methyltransferase M.TaqI-like" evidence="7">
    <location>
        <begin position="116"/>
        <end position="223"/>
    </location>
</feature>
<dbReference type="PANTHER" id="PTHR33841">
    <property type="entry name" value="DNA METHYLTRANSFERASE YEEA-RELATED"/>
    <property type="match status" value="1"/>
</dbReference>
<dbReference type="InterPro" id="IPR002052">
    <property type="entry name" value="DNA_methylase_N6_adenine_CS"/>
</dbReference>
<accession>A0A399EW00</accession>